<evidence type="ECO:0000313" key="2">
    <source>
        <dbReference type="Proteomes" id="UP000024635"/>
    </source>
</evidence>
<keyword evidence="2" id="KW-1185">Reference proteome</keyword>
<dbReference type="PANTHER" id="PTHR37971:SF1">
    <property type="entry name" value="ANTIBACTERIAL FACTOR-RELATED PEPTIDE 1-RELATED"/>
    <property type="match status" value="1"/>
</dbReference>
<dbReference type="PANTHER" id="PTHR37971">
    <property type="entry name" value="ANTIBACTERIAL FACTOR-RELATED PEPTIDE 1-RELATED"/>
    <property type="match status" value="1"/>
</dbReference>
<comment type="caution">
    <text evidence="1">The sequence shown here is derived from an EMBL/GenBank/DDBJ whole genome shotgun (WGS) entry which is preliminary data.</text>
</comment>
<accession>A0A016WIQ8</accession>
<organism evidence="1 2">
    <name type="scientific">Ancylostoma ceylanicum</name>
    <dbReference type="NCBI Taxonomy" id="53326"/>
    <lineage>
        <taxon>Eukaryota</taxon>
        <taxon>Metazoa</taxon>
        <taxon>Ecdysozoa</taxon>
        <taxon>Nematoda</taxon>
        <taxon>Chromadorea</taxon>
        <taxon>Rhabditida</taxon>
        <taxon>Rhabditina</taxon>
        <taxon>Rhabditomorpha</taxon>
        <taxon>Strongyloidea</taxon>
        <taxon>Ancylostomatidae</taxon>
        <taxon>Ancylostomatinae</taxon>
        <taxon>Ancylostoma</taxon>
    </lineage>
</organism>
<reference evidence="2" key="1">
    <citation type="journal article" date="2015" name="Nat. Genet.">
        <title>The genome and transcriptome of the zoonotic hookworm Ancylostoma ceylanicum identify infection-specific gene families.</title>
        <authorList>
            <person name="Schwarz E.M."/>
            <person name="Hu Y."/>
            <person name="Antoshechkin I."/>
            <person name="Miller M.M."/>
            <person name="Sternberg P.W."/>
            <person name="Aroian R.V."/>
        </authorList>
    </citation>
    <scope>NUCLEOTIDE SEQUENCE</scope>
    <source>
        <strain evidence="2">HY135</strain>
    </source>
</reference>
<dbReference type="EMBL" id="JARK01000243">
    <property type="protein sequence ID" value="EYC39704.1"/>
    <property type="molecule type" value="Genomic_DNA"/>
</dbReference>
<proteinExistence type="predicted"/>
<dbReference type="Pfam" id="PF16839">
    <property type="entry name" value="Antimicrobial25"/>
    <property type="match status" value="1"/>
</dbReference>
<name>A0A016WIQ8_9BILA</name>
<dbReference type="AlphaFoldDB" id="A0A016WIQ8"/>
<dbReference type="Proteomes" id="UP000024635">
    <property type="component" value="Unassembled WGS sequence"/>
</dbReference>
<dbReference type="GO" id="GO:0098542">
    <property type="term" value="P:defense response to other organism"/>
    <property type="evidence" value="ECO:0007669"/>
    <property type="project" value="InterPro"/>
</dbReference>
<dbReference type="InterPro" id="IPR038204">
    <property type="entry name" value="Abf-1/2_sf"/>
</dbReference>
<evidence type="ECO:0000313" key="1">
    <source>
        <dbReference type="EMBL" id="EYC39704.1"/>
    </source>
</evidence>
<protein>
    <submittedName>
        <fullName evidence="1">Uncharacterized protein</fullName>
    </submittedName>
</protein>
<sequence length="86" mass="9090">MNRLFIFLTFLAVVDVAFSVTCASMNIPGLKTAARVACIASCSGQNCGTGYCEMRGSQKICVCSRCEIGGNFPLEAIIGLFGKKGK</sequence>
<dbReference type="InterPro" id="IPR031770">
    <property type="entry name" value="Abf-1/2"/>
</dbReference>
<gene>
    <name evidence="1" type="primary">Acey_s0643.g1045</name>
    <name evidence="1" type="ORF">Y032_0643g1045</name>
</gene>
<dbReference type="Gene3D" id="3.30.30.110">
    <property type="entry name" value="Antibacterial factor-related peptide"/>
    <property type="match status" value="1"/>
</dbReference>